<reference evidence="3 4" key="1">
    <citation type="journal article" date="2014" name="Genome Announc.">
        <title>Draft genome sequence of the pathogenic fungus Scedosporium apiospermum.</title>
        <authorList>
            <person name="Vandeputte P."/>
            <person name="Ghamrawi S."/>
            <person name="Rechenmann M."/>
            <person name="Iltis A."/>
            <person name="Giraud S."/>
            <person name="Fleury M."/>
            <person name="Thornton C."/>
            <person name="Delhaes L."/>
            <person name="Meyer W."/>
            <person name="Papon N."/>
            <person name="Bouchara J.P."/>
        </authorList>
    </citation>
    <scope>NUCLEOTIDE SEQUENCE [LARGE SCALE GENOMIC DNA]</scope>
    <source>
        <strain evidence="3 4">IHEM 14462</strain>
    </source>
</reference>
<dbReference type="KEGG" id="sapo:SAPIO_CDS9866"/>
<organism evidence="3 4">
    <name type="scientific">Pseudallescheria apiosperma</name>
    <name type="common">Scedosporium apiospermum</name>
    <dbReference type="NCBI Taxonomy" id="563466"/>
    <lineage>
        <taxon>Eukaryota</taxon>
        <taxon>Fungi</taxon>
        <taxon>Dikarya</taxon>
        <taxon>Ascomycota</taxon>
        <taxon>Pezizomycotina</taxon>
        <taxon>Sordariomycetes</taxon>
        <taxon>Hypocreomycetidae</taxon>
        <taxon>Microascales</taxon>
        <taxon>Microascaceae</taxon>
        <taxon>Scedosporium</taxon>
    </lineage>
</organism>
<feature type="transmembrane region" description="Helical" evidence="2">
    <location>
        <begin position="186"/>
        <end position="206"/>
    </location>
</feature>
<evidence type="ECO:0000256" key="2">
    <source>
        <dbReference type="SAM" id="Phobius"/>
    </source>
</evidence>
<feature type="transmembrane region" description="Helical" evidence="2">
    <location>
        <begin position="103"/>
        <end position="121"/>
    </location>
</feature>
<evidence type="ECO:0000256" key="1">
    <source>
        <dbReference type="SAM" id="MobiDB-lite"/>
    </source>
</evidence>
<proteinExistence type="predicted"/>
<dbReference type="GO" id="GO:0006487">
    <property type="term" value="P:protein N-linked glycosylation"/>
    <property type="evidence" value="ECO:0007669"/>
    <property type="project" value="TreeGrafter"/>
</dbReference>
<accession>A0A084FVU1</accession>
<feature type="transmembrane region" description="Helical" evidence="2">
    <location>
        <begin position="141"/>
        <end position="165"/>
    </location>
</feature>
<comment type="caution">
    <text evidence="3">The sequence shown here is derived from an EMBL/GenBank/DDBJ whole genome shotgun (WGS) entry which is preliminary data.</text>
</comment>
<keyword evidence="2" id="KW-0812">Transmembrane</keyword>
<dbReference type="RefSeq" id="XP_016639002.1">
    <property type="nucleotide sequence ID" value="XM_016791158.1"/>
</dbReference>
<feature type="region of interest" description="Disordered" evidence="1">
    <location>
        <begin position="1"/>
        <end position="80"/>
    </location>
</feature>
<dbReference type="InterPro" id="IPR021100">
    <property type="entry name" value="N-glycosylation_EOS1"/>
</dbReference>
<dbReference type="EMBL" id="JOWA01000154">
    <property type="protein sequence ID" value="KEZ39203.1"/>
    <property type="molecule type" value="Genomic_DNA"/>
</dbReference>
<sequence>MANSSTAPTARLSKSFTSSYASPTASAHNHVPTTRSVNPTATATTTPSATTSTAIPNNNNTSSSSSSNTPSTRPRQQTQSYLPSSILAPRVAIALNIPKSWHFLLFASRLLSITPALAWGWPSALLLLDGVISRFLEGRQWGFSETASALACIWCSAAGYLSFFFTDCLMSRWLINYTPQATIVRLLTINAVNAYVTSSALSLIGGFRDSRLLLPGWIGIATMLTICYHITHQQITIRKETSTSINVFSIASFLSMVALLALLYSQQHHPDFPEIPLLAITRRVVKDLRKAARRTTMAVDVEPDEL</sequence>
<feature type="compositionally biased region" description="Polar residues" evidence="1">
    <location>
        <begin position="1"/>
        <end position="38"/>
    </location>
</feature>
<dbReference type="PANTHER" id="PTHR28147:SF1">
    <property type="entry name" value="N-GLYCOSYLATION PROTEIN EOS1"/>
    <property type="match status" value="1"/>
</dbReference>
<dbReference type="PANTHER" id="PTHR28147">
    <property type="entry name" value="N-GLYCOSYLATION PROTEIN EOS1"/>
    <property type="match status" value="1"/>
</dbReference>
<dbReference type="AlphaFoldDB" id="A0A084FVU1"/>
<keyword evidence="2" id="KW-0472">Membrane</keyword>
<feature type="compositionally biased region" description="Low complexity" evidence="1">
    <location>
        <begin position="39"/>
        <end position="72"/>
    </location>
</feature>
<keyword evidence="4" id="KW-1185">Reference proteome</keyword>
<evidence type="ECO:0000313" key="4">
    <source>
        <dbReference type="Proteomes" id="UP000028545"/>
    </source>
</evidence>
<dbReference type="HOGENOM" id="CLU_043164_0_0_1"/>
<dbReference type="GeneID" id="27728938"/>
<protein>
    <recommendedName>
        <fullName evidence="5">N-glycosylation protein EOS1</fullName>
    </recommendedName>
</protein>
<dbReference type="Pfam" id="PF12326">
    <property type="entry name" value="EOS1"/>
    <property type="match status" value="1"/>
</dbReference>
<keyword evidence="2" id="KW-1133">Transmembrane helix</keyword>
<evidence type="ECO:0008006" key="5">
    <source>
        <dbReference type="Google" id="ProtNLM"/>
    </source>
</evidence>
<name>A0A084FVU1_PSEDA</name>
<gene>
    <name evidence="3" type="ORF">SAPIO_CDS9866</name>
</gene>
<dbReference type="Proteomes" id="UP000028545">
    <property type="component" value="Unassembled WGS sequence"/>
</dbReference>
<dbReference type="VEuPathDB" id="FungiDB:SAPIO_CDS9866"/>
<evidence type="ECO:0000313" key="3">
    <source>
        <dbReference type="EMBL" id="KEZ39203.1"/>
    </source>
</evidence>
<dbReference type="GO" id="GO:0005789">
    <property type="term" value="C:endoplasmic reticulum membrane"/>
    <property type="evidence" value="ECO:0007669"/>
    <property type="project" value="InterPro"/>
</dbReference>
<dbReference type="GO" id="GO:0034599">
    <property type="term" value="P:cellular response to oxidative stress"/>
    <property type="evidence" value="ECO:0007669"/>
    <property type="project" value="InterPro"/>
</dbReference>
<dbReference type="OrthoDB" id="2139606at2759"/>
<feature type="transmembrane region" description="Helical" evidence="2">
    <location>
        <begin position="243"/>
        <end position="264"/>
    </location>
</feature>
<feature type="transmembrane region" description="Helical" evidence="2">
    <location>
        <begin position="212"/>
        <end position="231"/>
    </location>
</feature>
<dbReference type="OMA" id="HVTHQKI"/>